<dbReference type="VEuPathDB" id="FungiDB:VP01_6088g2"/>
<sequence>GRSLPIEFFHPIGNPVSFLIQIKKTSSKLYPKGAKGRLIGYNKELLSYRILAEDGSIVETKSVQFLDFMPEKPNSSDDDEYFEI</sequence>
<gene>
    <name evidence="2" type="ORF">VP01_6088g2</name>
</gene>
<dbReference type="Pfam" id="PF25597">
    <property type="entry name" value="SH3_retrovirus"/>
    <property type="match status" value="1"/>
</dbReference>
<accession>A0A0L6UH63</accession>
<proteinExistence type="predicted"/>
<evidence type="ECO:0000313" key="3">
    <source>
        <dbReference type="Proteomes" id="UP000037035"/>
    </source>
</evidence>
<dbReference type="InterPro" id="IPR057670">
    <property type="entry name" value="SH3_retrovirus"/>
</dbReference>
<comment type="caution">
    <text evidence="2">The sequence shown here is derived from an EMBL/GenBank/DDBJ whole genome shotgun (WGS) entry which is preliminary data.</text>
</comment>
<name>A0A0L6UH63_9BASI</name>
<dbReference type="AlphaFoldDB" id="A0A0L6UH63"/>
<feature type="non-terminal residue" evidence="2">
    <location>
        <position position="1"/>
    </location>
</feature>
<dbReference type="OrthoDB" id="2713924at2759"/>
<dbReference type="Proteomes" id="UP000037035">
    <property type="component" value="Unassembled WGS sequence"/>
</dbReference>
<evidence type="ECO:0000259" key="1">
    <source>
        <dbReference type="Pfam" id="PF25597"/>
    </source>
</evidence>
<evidence type="ECO:0000313" key="2">
    <source>
        <dbReference type="EMBL" id="KNZ47866.1"/>
    </source>
</evidence>
<feature type="domain" description="Retroviral polymerase SH3-like" evidence="1">
    <location>
        <begin position="21"/>
        <end position="70"/>
    </location>
</feature>
<protein>
    <recommendedName>
        <fullName evidence="1">Retroviral polymerase SH3-like domain-containing protein</fullName>
    </recommendedName>
</protein>
<reference evidence="2 3" key="1">
    <citation type="submission" date="2015-08" db="EMBL/GenBank/DDBJ databases">
        <title>Next Generation Sequencing and Analysis of the Genome of Puccinia sorghi L Schw, the Causal Agent of Maize Common Rust.</title>
        <authorList>
            <person name="Rochi L."/>
            <person name="Burguener G."/>
            <person name="Darino M."/>
            <person name="Turjanski A."/>
            <person name="Kreff E."/>
            <person name="Dieguez M.J."/>
            <person name="Sacco F."/>
        </authorList>
    </citation>
    <scope>NUCLEOTIDE SEQUENCE [LARGE SCALE GENOMIC DNA]</scope>
    <source>
        <strain evidence="2 3">RO10H11247</strain>
    </source>
</reference>
<dbReference type="EMBL" id="LAVV01011372">
    <property type="protein sequence ID" value="KNZ47866.1"/>
    <property type="molecule type" value="Genomic_DNA"/>
</dbReference>
<keyword evidence="3" id="KW-1185">Reference proteome</keyword>
<feature type="non-terminal residue" evidence="2">
    <location>
        <position position="84"/>
    </location>
</feature>
<organism evidence="2 3">
    <name type="scientific">Puccinia sorghi</name>
    <dbReference type="NCBI Taxonomy" id="27349"/>
    <lineage>
        <taxon>Eukaryota</taxon>
        <taxon>Fungi</taxon>
        <taxon>Dikarya</taxon>
        <taxon>Basidiomycota</taxon>
        <taxon>Pucciniomycotina</taxon>
        <taxon>Pucciniomycetes</taxon>
        <taxon>Pucciniales</taxon>
        <taxon>Pucciniaceae</taxon>
        <taxon>Puccinia</taxon>
    </lineage>
</organism>